<dbReference type="Pfam" id="PF07898">
    <property type="entry name" value="DUF1676"/>
    <property type="match status" value="1"/>
</dbReference>
<dbReference type="EMBL" id="KB740735">
    <property type="protein sequence ID" value="ENN79220.1"/>
    <property type="molecule type" value="Genomic_DNA"/>
</dbReference>
<sequence length="278" mass="30754">MGRKIWVLALVIIAAGADALKEDDEDTKEEMEIYKVAIDFVDECGSKELSLCVKERVLKYIDALPNELDIGGGVKVKPNGRLSRKNELEALPEEPRAREDAVESILWDRVADYLSSHTIEIKVPPDAIQELQHSVDEGRGKGGGGGGKKGGGGGDRVKGLMMLIQLKAAILGALALKFVAIVAFKALIVAKVAFTIASIIALKKLLEQKHHTSTYEVLAHPHHEEYGHFDRSFTQEQLAYKGYEGAARKDGYLFRVALALVEDYNFIELNCEWRIIKQ</sequence>
<evidence type="ECO:0000313" key="1">
    <source>
        <dbReference type="EMBL" id="ENN79220.1"/>
    </source>
</evidence>
<dbReference type="OMA" id="PVHDYGH"/>
<dbReference type="GO" id="GO:0016020">
    <property type="term" value="C:membrane"/>
    <property type="evidence" value="ECO:0007669"/>
    <property type="project" value="TreeGrafter"/>
</dbReference>
<dbReference type="PANTHER" id="PTHR21879:SF1">
    <property type="entry name" value="FI01546P"/>
    <property type="match status" value="1"/>
</dbReference>
<dbReference type="PANTHER" id="PTHR21879">
    <property type="entry name" value="FI03362P-RELATED-RELATED"/>
    <property type="match status" value="1"/>
</dbReference>
<dbReference type="OrthoDB" id="8194491at2759"/>
<dbReference type="InterPro" id="IPR012464">
    <property type="entry name" value="DUF1676"/>
</dbReference>
<dbReference type="AlphaFoldDB" id="N6UC38"/>
<dbReference type="HOGENOM" id="CLU_060007_2_1_1"/>
<proteinExistence type="predicted"/>
<reference evidence="1" key="1">
    <citation type="journal article" date="2013" name="Genome Biol.">
        <title>Draft genome of the mountain pine beetle, Dendroctonus ponderosae Hopkins, a major forest pest.</title>
        <authorList>
            <person name="Keeling C.I."/>
            <person name="Yuen M.M."/>
            <person name="Liao N.Y."/>
            <person name="Docking T.R."/>
            <person name="Chan S.K."/>
            <person name="Taylor G.A."/>
            <person name="Palmquist D.L."/>
            <person name="Jackman S.D."/>
            <person name="Nguyen A."/>
            <person name="Li M."/>
            <person name="Henderson H."/>
            <person name="Janes J.K."/>
            <person name="Zhao Y."/>
            <person name="Pandoh P."/>
            <person name="Moore R."/>
            <person name="Sperling F.A."/>
            <person name="Huber D.P."/>
            <person name="Birol I."/>
            <person name="Jones S.J."/>
            <person name="Bohlmann J."/>
        </authorList>
    </citation>
    <scope>NUCLEOTIDE SEQUENCE</scope>
</reference>
<accession>N6UC38</accession>
<name>N6UC38_DENPD</name>
<protein>
    <submittedName>
        <fullName evidence="1">Uncharacterized protein</fullName>
    </submittedName>
</protein>
<feature type="non-terminal residue" evidence="1">
    <location>
        <position position="1"/>
    </location>
</feature>
<gene>
    <name evidence="1" type="ORF">YQE_04404</name>
</gene>
<organism evidence="1">
    <name type="scientific">Dendroctonus ponderosae</name>
    <name type="common">Mountain pine beetle</name>
    <dbReference type="NCBI Taxonomy" id="77166"/>
    <lineage>
        <taxon>Eukaryota</taxon>
        <taxon>Metazoa</taxon>
        <taxon>Ecdysozoa</taxon>
        <taxon>Arthropoda</taxon>
        <taxon>Hexapoda</taxon>
        <taxon>Insecta</taxon>
        <taxon>Pterygota</taxon>
        <taxon>Neoptera</taxon>
        <taxon>Endopterygota</taxon>
        <taxon>Coleoptera</taxon>
        <taxon>Polyphaga</taxon>
        <taxon>Cucujiformia</taxon>
        <taxon>Curculionidae</taxon>
        <taxon>Scolytinae</taxon>
        <taxon>Dendroctonus</taxon>
    </lineage>
</organism>